<feature type="compositionally biased region" description="Basic residues" evidence="1">
    <location>
        <begin position="257"/>
        <end position="268"/>
    </location>
</feature>
<proteinExistence type="predicted"/>
<feature type="region of interest" description="Disordered" evidence="1">
    <location>
        <begin position="102"/>
        <end position="123"/>
    </location>
</feature>
<feature type="region of interest" description="Disordered" evidence="1">
    <location>
        <begin position="173"/>
        <end position="198"/>
    </location>
</feature>
<feature type="region of interest" description="Disordered" evidence="1">
    <location>
        <begin position="226"/>
        <end position="276"/>
    </location>
</feature>
<feature type="compositionally biased region" description="Acidic residues" evidence="1">
    <location>
        <begin position="326"/>
        <end position="373"/>
    </location>
</feature>
<evidence type="ECO:0000256" key="1">
    <source>
        <dbReference type="SAM" id="MobiDB-lite"/>
    </source>
</evidence>
<comment type="caution">
    <text evidence="2">The sequence shown here is derived from an EMBL/GenBank/DDBJ whole genome shotgun (WGS) entry which is preliminary data.</text>
</comment>
<reference evidence="2 3" key="1">
    <citation type="journal article" date="2025" name="Microbiol. Resour. Announc.">
        <title>Draft genome sequences for Neonectria magnoliae and Neonectria punicea, canker pathogens of Liriodendron tulipifera and Acer saccharum in West Virginia.</title>
        <authorList>
            <person name="Petronek H.M."/>
            <person name="Kasson M.T."/>
            <person name="Metheny A.M."/>
            <person name="Stauder C.M."/>
            <person name="Lovett B."/>
            <person name="Lynch S.C."/>
            <person name="Garnas J.R."/>
            <person name="Kasson L.R."/>
            <person name="Stajich J.E."/>
        </authorList>
    </citation>
    <scope>NUCLEOTIDE SEQUENCE [LARGE SCALE GENOMIC DNA]</scope>
    <source>
        <strain evidence="2 3">NRRL 64651</strain>
    </source>
</reference>
<sequence>MSTNMTTSNPDTLWATHGSEECEEADEPPELRFKSHLNSNNFQKTTIRRPNENSSLLTKAIMGNSDDDLPAYTHHEISRPIMTSNQRRRSLVSNISLASTADLTSDTGLTSPSRPNTPSPPLPEMAMLRLDADARTEPKQVSLLGVAVRLQDQQSLAAQAPRKRSIQFACGGKPAIQEPTPRSQAMVKTPSAQETPRRPCIKFACPARPASTQNTPPRYVDSHIVQASRHPKPESPSTPKRSSTLAAATSTTPRQITPRRHSMSRPKYLRANSTELSTDGSHFVEFASGTTREEDWIRQEHPVLRKKLTIDDTLTKENRIRRLAAEAEEEAEEEEQELNNDEEAIDDEDEDEDEDELEVELDDDDDDENDDDSDGYHTDEETGFADSDDDDDDDDENMALWTPSQKSVIHGSSAPTARRLSIQELQSDSSIASQRSHPHTRREKARRIKSRDETPDLPDSTDFVCGTLDEDRPLEEAYMSCLAARRNEKLRMIPQDIDPSFPASEPEDENDGEIFNPVHHESDADDWLHGKMEDIHHGELDRPRRRQKSIQSPKRYRSPPPKRHHSPPPPKARGRSPKPLFDRPSPRKTRSPGRAGKPVTTPLGSPRCGQVKFNLAGRPGLTHTKSLPRAGIMFLLRQGRSQKVNQDQDVHIRGAIDIVKGLESKRQRRKEKFHSKYCNRARRGQLPERRPMPGRGAERMKELGLLMAGKKDQGNYVLSV</sequence>
<feature type="region of interest" description="Disordered" evidence="1">
    <location>
        <begin position="493"/>
        <end position="610"/>
    </location>
</feature>
<feature type="compositionally biased region" description="Basic and acidic residues" evidence="1">
    <location>
        <begin position="518"/>
        <end position="542"/>
    </location>
</feature>
<name>A0ABR1I514_9HYPO</name>
<keyword evidence="3" id="KW-1185">Reference proteome</keyword>
<feature type="compositionally biased region" description="Polar residues" evidence="1">
    <location>
        <begin position="423"/>
        <end position="435"/>
    </location>
</feature>
<feature type="compositionally biased region" description="Low complexity" evidence="1">
    <location>
        <begin position="242"/>
        <end position="252"/>
    </location>
</feature>
<dbReference type="InterPro" id="IPR018853">
    <property type="entry name" value="DUF2457"/>
</dbReference>
<dbReference type="Proteomes" id="UP001498421">
    <property type="component" value="Unassembled WGS sequence"/>
</dbReference>
<feature type="compositionally biased region" description="Basic residues" evidence="1">
    <location>
        <begin position="436"/>
        <end position="449"/>
    </location>
</feature>
<feature type="region of interest" description="Disordered" evidence="1">
    <location>
        <begin position="1"/>
        <end position="28"/>
    </location>
</feature>
<evidence type="ECO:0000313" key="2">
    <source>
        <dbReference type="EMBL" id="KAK7428633.1"/>
    </source>
</evidence>
<feature type="compositionally biased region" description="Basic residues" evidence="1">
    <location>
        <begin position="543"/>
        <end position="576"/>
    </location>
</feature>
<dbReference type="EMBL" id="JAZAVK010000039">
    <property type="protein sequence ID" value="KAK7428633.1"/>
    <property type="molecule type" value="Genomic_DNA"/>
</dbReference>
<feature type="compositionally biased region" description="Acidic residues" evidence="1">
    <location>
        <begin position="381"/>
        <end position="397"/>
    </location>
</feature>
<feature type="region of interest" description="Disordered" evidence="1">
    <location>
        <begin position="317"/>
        <end position="464"/>
    </location>
</feature>
<gene>
    <name evidence="2" type="ORF">QQZ08_004895</name>
</gene>
<accession>A0ABR1I514</accession>
<evidence type="ECO:0000313" key="3">
    <source>
        <dbReference type="Proteomes" id="UP001498421"/>
    </source>
</evidence>
<dbReference type="Pfam" id="PF10446">
    <property type="entry name" value="DUF2457"/>
    <property type="match status" value="1"/>
</dbReference>
<organism evidence="2 3">
    <name type="scientific">Neonectria magnoliae</name>
    <dbReference type="NCBI Taxonomy" id="2732573"/>
    <lineage>
        <taxon>Eukaryota</taxon>
        <taxon>Fungi</taxon>
        <taxon>Dikarya</taxon>
        <taxon>Ascomycota</taxon>
        <taxon>Pezizomycotina</taxon>
        <taxon>Sordariomycetes</taxon>
        <taxon>Hypocreomycetidae</taxon>
        <taxon>Hypocreales</taxon>
        <taxon>Nectriaceae</taxon>
        <taxon>Neonectria</taxon>
    </lineage>
</organism>
<protein>
    <submittedName>
        <fullName evidence="2">Uncharacterized protein</fullName>
    </submittedName>
</protein>
<feature type="compositionally biased region" description="Polar residues" evidence="1">
    <location>
        <begin position="1"/>
        <end position="11"/>
    </location>
</feature>